<name>A0A6G8MXG8_9VIRU</name>
<evidence type="ECO:0000313" key="1">
    <source>
        <dbReference type="EMBL" id="QIN54150.1"/>
    </source>
</evidence>
<reference evidence="1" key="1">
    <citation type="submission" date="2019-12" db="EMBL/GenBank/DDBJ databases">
        <title>The DNA Methylation Landscape of Giant Viruses.</title>
        <authorList>
            <person name="Jeudy S."/>
            <person name="Rigou S."/>
            <person name="Alempic J.-M."/>
            <person name="Claverie J.-M."/>
            <person name="Abergel C."/>
            <person name="Legendre M."/>
        </authorList>
    </citation>
    <scope>NUCLEOTIDE SEQUENCE</scope>
    <source>
        <strain evidence="1">P4</strain>
    </source>
</reference>
<sequence length="310" mass="35858">MFYSGLNRNILELVFEETGMRDRINIFIKFRSVNKDFLDLAHHVGGPIKAEYKILEALSYYRLLPATSLLYYPPSVTLTKKVRRVDLSTSNRNLHVKGDHLHHLSVLVSNVHNIKVELDLVSVENLYIHGEKVFFPLTFPVKNLELSCTCDACFLNLDQTESLTIKYYSDLTGKWPIFPCLKYLTEQTVRKADLYAANFPNLRRMTLVKNDNREIFPGELFLVHSLASLSSLCQRETCADLYLVTNLNHVPSKENVIYRVSKVEEQDLLLLNKNTIRFFSNVEISPEVKRILKLLCGQAKIHLRGQIRVW</sequence>
<gene>
    <name evidence="1" type="primary">ck25</name>
</gene>
<evidence type="ECO:0000313" key="2">
    <source>
        <dbReference type="Proteomes" id="UP001224087"/>
    </source>
</evidence>
<proteinExistence type="predicted"/>
<dbReference type="Proteomes" id="UP001224087">
    <property type="component" value="Segment"/>
</dbReference>
<accession>A0A6G8MXG8</accession>
<organism evidence="1 2">
    <name type="scientific">Cedratvirus kamchatka</name>
    <dbReference type="NCBI Taxonomy" id="2716914"/>
    <lineage>
        <taxon>Viruses</taxon>
        <taxon>Pithoviruses</taxon>
        <taxon>Orthocedratvirinae</taxon>
        <taxon>Alphacedratvirus</taxon>
        <taxon>Alphacedratvirus rossiense</taxon>
    </lineage>
</organism>
<dbReference type="EMBL" id="MN873693">
    <property type="protein sequence ID" value="QIN54150.1"/>
    <property type="molecule type" value="Genomic_DNA"/>
</dbReference>
<protein>
    <submittedName>
        <fullName evidence="1">Uncharacterized protein</fullName>
    </submittedName>
</protein>
<keyword evidence="2" id="KW-1185">Reference proteome</keyword>